<evidence type="ECO:0000256" key="1">
    <source>
        <dbReference type="ARBA" id="ARBA00004141"/>
    </source>
</evidence>
<evidence type="ECO:0000256" key="2">
    <source>
        <dbReference type="ARBA" id="ARBA00022692"/>
    </source>
</evidence>
<dbReference type="PANTHER" id="PTHR10361:SF24">
    <property type="entry name" value="P3 PROTEIN"/>
    <property type="match status" value="1"/>
</dbReference>
<feature type="transmembrane region" description="Helical" evidence="5">
    <location>
        <begin position="6"/>
        <end position="28"/>
    </location>
</feature>
<dbReference type="RefSeq" id="WP_343852067.1">
    <property type="nucleotide sequence ID" value="NZ_BAAAFI010000013.1"/>
</dbReference>
<gene>
    <name evidence="6" type="ORF">GCM10009119_25210</name>
</gene>
<feature type="transmembrane region" description="Helical" evidence="5">
    <location>
        <begin position="171"/>
        <end position="189"/>
    </location>
</feature>
<feature type="transmembrane region" description="Helical" evidence="5">
    <location>
        <begin position="264"/>
        <end position="281"/>
    </location>
</feature>
<protein>
    <submittedName>
        <fullName evidence="6">Bile acid:sodium symporter family protein</fullName>
    </submittedName>
</protein>
<dbReference type="Gene3D" id="1.20.1530.20">
    <property type="match status" value="1"/>
</dbReference>
<organism evidence="6 7">
    <name type="scientific">Algoriphagus jejuensis</name>
    <dbReference type="NCBI Taxonomy" id="419934"/>
    <lineage>
        <taxon>Bacteria</taxon>
        <taxon>Pseudomonadati</taxon>
        <taxon>Bacteroidota</taxon>
        <taxon>Cytophagia</taxon>
        <taxon>Cytophagales</taxon>
        <taxon>Cyclobacteriaceae</taxon>
        <taxon>Algoriphagus</taxon>
    </lineage>
</organism>
<feature type="transmembrane region" description="Helical" evidence="5">
    <location>
        <begin position="134"/>
        <end position="159"/>
    </location>
</feature>
<feature type="transmembrane region" description="Helical" evidence="5">
    <location>
        <begin position="40"/>
        <end position="63"/>
    </location>
</feature>
<comment type="subcellular location">
    <subcellularLocation>
        <location evidence="1">Membrane</location>
        <topology evidence="1">Multi-pass membrane protein</topology>
    </subcellularLocation>
</comment>
<name>A0ABP3YDT4_9BACT</name>
<accession>A0ABP3YDT4</accession>
<evidence type="ECO:0000313" key="7">
    <source>
        <dbReference type="Proteomes" id="UP001500469"/>
    </source>
</evidence>
<dbReference type="InterPro" id="IPR002657">
    <property type="entry name" value="BilAc:Na_symport/Acr3"/>
</dbReference>
<keyword evidence="3 5" id="KW-1133">Transmembrane helix</keyword>
<feature type="transmembrane region" description="Helical" evidence="5">
    <location>
        <begin position="69"/>
        <end position="88"/>
    </location>
</feature>
<dbReference type="InterPro" id="IPR038770">
    <property type="entry name" value="Na+/solute_symporter_sf"/>
</dbReference>
<comment type="caution">
    <text evidence="6">The sequence shown here is derived from an EMBL/GenBank/DDBJ whole genome shotgun (WGS) entry which is preliminary data.</text>
</comment>
<evidence type="ECO:0000256" key="3">
    <source>
        <dbReference type="ARBA" id="ARBA00022989"/>
    </source>
</evidence>
<evidence type="ECO:0000313" key="6">
    <source>
        <dbReference type="EMBL" id="GAA0879553.1"/>
    </source>
</evidence>
<feature type="transmembrane region" description="Helical" evidence="5">
    <location>
        <begin position="240"/>
        <end position="258"/>
    </location>
</feature>
<dbReference type="PANTHER" id="PTHR10361">
    <property type="entry name" value="SODIUM-BILE ACID COTRANSPORTER"/>
    <property type="match status" value="1"/>
</dbReference>
<keyword evidence="4 5" id="KW-0472">Membrane</keyword>
<keyword evidence="7" id="KW-1185">Reference proteome</keyword>
<evidence type="ECO:0000256" key="5">
    <source>
        <dbReference type="SAM" id="Phobius"/>
    </source>
</evidence>
<dbReference type="Pfam" id="PF01758">
    <property type="entry name" value="SBF"/>
    <property type="match status" value="1"/>
</dbReference>
<proteinExistence type="predicted"/>
<evidence type="ECO:0000256" key="4">
    <source>
        <dbReference type="ARBA" id="ARBA00023136"/>
    </source>
</evidence>
<reference evidence="7" key="1">
    <citation type="journal article" date="2019" name="Int. J. Syst. Evol. Microbiol.">
        <title>The Global Catalogue of Microorganisms (GCM) 10K type strain sequencing project: providing services to taxonomists for standard genome sequencing and annotation.</title>
        <authorList>
            <consortium name="The Broad Institute Genomics Platform"/>
            <consortium name="The Broad Institute Genome Sequencing Center for Infectious Disease"/>
            <person name="Wu L."/>
            <person name="Ma J."/>
        </authorList>
    </citation>
    <scope>NUCLEOTIDE SEQUENCE [LARGE SCALE GENOMIC DNA]</scope>
    <source>
        <strain evidence="7">JCM 16112</strain>
    </source>
</reference>
<dbReference type="EMBL" id="BAAAFI010000013">
    <property type="protein sequence ID" value="GAA0879553.1"/>
    <property type="molecule type" value="Genomic_DNA"/>
</dbReference>
<feature type="transmembrane region" description="Helical" evidence="5">
    <location>
        <begin position="100"/>
        <end position="122"/>
    </location>
</feature>
<dbReference type="InterPro" id="IPR004710">
    <property type="entry name" value="Bilac:Na_transpt"/>
</dbReference>
<feature type="transmembrane region" description="Helical" evidence="5">
    <location>
        <begin position="195"/>
        <end position="219"/>
    </location>
</feature>
<keyword evidence="2 5" id="KW-0812">Transmembrane</keyword>
<sequence>MQASIITELFLPLALAIIMFGMGLSLTPNDFKRILIYPKAVAVGLLNQIVLLPLIAFGLIQLFDLQPELAVGVMILSACPGGATSNLITHLAKGDSALSITLTGFSSMITVLSIPFVVNFSLQYFMPGGEVQQLNVIGTVIAVLFITVIPVAIGMVILKKTPAMAARLDKPFRRISIIFFVVIVVAAVFKEREHIVHYFIEAGPVALALNLCTLGVGYFSGRLFGLSRKQSTTVSIESGIQNATLGITVAATLLMNPAMTIPPVIYGLLMFGSAALMIFIGNRQTSV</sequence>
<dbReference type="Proteomes" id="UP001500469">
    <property type="component" value="Unassembled WGS sequence"/>
</dbReference>